<evidence type="ECO:0000313" key="11">
    <source>
        <dbReference type="EMBL" id="CUM83118.1"/>
    </source>
</evidence>
<reference evidence="11 12" key="1">
    <citation type="submission" date="2015-09" db="EMBL/GenBank/DDBJ databases">
        <authorList>
            <consortium name="Pathogen Informatics"/>
        </authorList>
    </citation>
    <scope>NUCLEOTIDE SEQUENCE [LARGE SCALE GENOMIC DNA]</scope>
    <source>
        <strain evidence="11 12">2789STDY5608872</strain>
    </source>
</reference>
<evidence type="ECO:0000256" key="7">
    <source>
        <dbReference type="ARBA" id="ARBA00048539"/>
    </source>
</evidence>
<comment type="subcellular location">
    <subcellularLocation>
        <location evidence="1 8">Cytoplasm</location>
    </subcellularLocation>
</comment>
<dbReference type="PANTHER" id="PTHR43033:SF1">
    <property type="entry name" value="TRNA(ILE)-LYSIDINE SYNTHASE-RELATED"/>
    <property type="match status" value="1"/>
</dbReference>
<dbReference type="InterPro" id="IPR012796">
    <property type="entry name" value="Lysidine-tRNA-synth_C"/>
</dbReference>
<evidence type="ECO:0000256" key="9">
    <source>
        <dbReference type="SAM" id="Phobius"/>
    </source>
</evidence>
<evidence type="ECO:0000256" key="3">
    <source>
        <dbReference type="ARBA" id="ARBA00022598"/>
    </source>
</evidence>
<comment type="catalytic activity">
    <reaction evidence="7 8">
        <text>cytidine(34) in tRNA(Ile2) + L-lysine + ATP = lysidine(34) in tRNA(Ile2) + AMP + diphosphate + H(+)</text>
        <dbReference type="Rhea" id="RHEA:43744"/>
        <dbReference type="Rhea" id="RHEA-COMP:10625"/>
        <dbReference type="Rhea" id="RHEA-COMP:10670"/>
        <dbReference type="ChEBI" id="CHEBI:15378"/>
        <dbReference type="ChEBI" id="CHEBI:30616"/>
        <dbReference type="ChEBI" id="CHEBI:32551"/>
        <dbReference type="ChEBI" id="CHEBI:33019"/>
        <dbReference type="ChEBI" id="CHEBI:82748"/>
        <dbReference type="ChEBI" id="CHEBI:83665"/>
        <dbReference type="ChEBI" id="CHEBI:456215"/>
        <dbReference type="EC" id="6.3.4.19"/>
    </reaction>
</comment>
<comment type="function">
    <text evidence="8">Ligates lysine onto the cytidine present at position 34 of the AUA codon-specific tRNA(Ile) that contains the anticodon CAU, in an ATP-dependent manner. Cytidine is converted to lysidine, thus changing the amino acid specificity of the tRNA from methionine to isoleucine.</text>
</comment>
<feature type="domain" description="Lysidine-tRNA(Ile) synthetase C-terminal" evidence="10">
    <location>
        <begin position="362"/>
        <end position="434"/>
    </location>
</feature>
<evidence type="ECO:0000256" key="5">
    <source>
        <dbReference type="ARBA" id="ARBA00022741"/>
    </source>
</evidence>
<dbReference type="HAMAP" id="MF_01161">
    <property type="entry name" value="tRNA_Ile_lys_synt"/>
    <property type="match status" value="1"/>
</dbReference>
<protein>
    <recommendedName>
        <fullName evidence="8">tRNA(Ile)-lysidine synthase</fullName>
        <ecNumber evidence="8">6.3.4.19</ecNumber>
    </recommendedName>
    <alternativeName>
        <fullName evidence="8">tRNA(Ile)-2-lysyl-cytidine synthase</fullName>
    </alternativeName>
    <alternativeName>
        <fullName evidence="8">tRNA(Ile)-lysidine synthetase</fullName>
    </alternativeName>
</protein>
<evidence type="ECO:0000259" key="10">
    <source>
        <dbReference type="SMART" id="SM00977"/>
    </source>
</evidence>
<dbReference type="NCBIfam" id="TIGR02433">
    <property type="entry name" value="lysidine_TilS_C"/>
    <property type="match status" value="1"/>
</dbReference>
<keyword evidence="9" id="KW-0812">Transmembrane</keyword>
<keyword evidence="6 8" id="KW-0067">ATP-binding</keyword>
<evidence type="ECO:0000256" key="8">
    <source>
        <dbReference type="HAMAP-Rule" id="MF_01161"/>
    </source>
</evidence>
<dbReference type="NCBIfam" id="TIGR02432">
    <property type="entry name" value="lysidine_TilS_N"/>
    <property type="match status" value="1"/>
</dbReference>
<dbReference type="GO" id="GO:0032267">
    <property type="term" value="F:tRNA(Ile)-lysidine synthase activity"/>
    <property type="evidence" value="ECO:0007669"/>
    <property type="project" value="UniProtKB-EC"/>
</dbReference>
<dbReference type="GO" id="GO:0005737">
    <property type="term" value="C:cytoplasm"/>
    <property type="evidence" value="ECO:0007669"/>
    <property type="project" value="UniProtKB-SubCell"/>
</dbReference>
<keyword evidence="2 8" id="KW-0963">Cytoplasm</keyword>
<dbReference type="Pfam" id="PF01171">
    <property type="entry name" value="ATP_bind_3"/>
    <property type="match status" value="1"/>
</dbReference>
<dbReference type="InterPro" id="IPR012795">
    <property type="entry name" value="tRNA_Ile_lys_synt_N"/>
</dbReference>
<evidence type="ECO:0000313" key="12">
    <source>
        <dbReference type="Proteomes" id="UP000095591"/>
    </source>
</evidence>
<keyword evidence="3 8" id="KW-0436">Ligase</keyword>
<feature type="binding site" evidence="8">
    <location>
        <begin position="26"/>
        <end position="31"/>
    </location>
    <ligand>
        <name>ATP</name>
        <dbReference type="ChEBI" id="CHEBI:30616"/>
    </ligand>
</feature>
<dbReference type="EC" id="6.3.4.19" evidence="8"/>
<feature type="transmembrane region" description="Helical" evidence="9">
    <location>
        <begin position="21"/>
        <end position="43"/>
    </location>
</feature>
<evidence type="ECO:0000256" key="6">
    <source>
        <dbReference type="ARBA" id="ARBA00022840"/>
    </source>
</evidence>
<dbReference type="Gene3D" id="3.40.50.620">
    <property type="entry name" value="HUPs"/>
    <property type="match status" value="1"/>
</dbReference>
<sequence>MIHTIRLYIEKYRLLSEDRPVLVGLSGGADSVALLGVLVRLGYPCIALHCNFHLRGEESDRDEAFACEFAESLEVPFHKIDFDTISYAGEKHLSIEMAARELRYAWFEEMRERLGGQATAVAHHRDDSVETVLMNLIRGTGIRGMSGIRPRNGFIVRPLLCVSREDILAWLADQGYAYMVDSTNLSDAYTRNFIRLNVLPLLEEINPSARNTIARSAEHLSAAETIYIYVLEQARKEVVVSDDRLSIGALMRFPAPETILYELLKEYGFTRLVSDDIFAALTKEPGKLFYSSTHRLLKDRDYLWITPLEKKEERTFVLDPEKGINHEPIDLSFQKLVITIGFPIEKNKRIAYLDYDKLDFPLTLRTWKEGDWFIPFGMKGRKKLSDYFSDHKFSRIEKEHTWLLCSGDAIVWVVGERTDNRFRIDESTKRVLIVNFLG</sequence>
<dbReference type="Pfam" id="PF11734">
    <property type="entry name" value="TilS_C"/>
    <property type="match status" value="1"/>
</dbReference>
<name>A0A173S159_PARDI</name>
<keyword evidence="4 8" id="KW-0819">tRNA processing</keyword>
<dbReference type="GO" id="GO:0005524">
    <property type="term" value="F:ATP binding"/>
    <property type="evidence" value="ECO:0007669"/>
    <property type="project" value="UniProtKB-UniRule"/>
</dbReference>
<dbReference type="InterPro" id="IPR012094">
    <property type="entry name" value="tRNA_Ile_lys_synt"/>
</dbReference>
<dbReference type="SUPFAM" id="SSF52402">
    <property type="entry name" value="Adenine nucleotide alpha hydrolases-like"/>
    <property type="match status" value="1"/>
</dbReference>
<evidence type="ECO:0000256" key="4">
    <source>
        <dbReference type="ARBA" id="ARBA00022694"/>
    </source>
</evidence>
<dbReference type="SMART" id="SM00977">
    <property type="entry name" value="TilS_C"/>
    <property type="match status" value="1"/>
</dbReference>
<proteinExistence type="inferred from homology"/>
<keyword evidence="9" id="KW-0472">Membrane</keyword>
<comment type="domain">
    <text evidence="8">The N-terminal region contains the highly conserved SGGXDS motif, predicted to be a P-loop motif involved in ATP binding.</text>
</comment>
<dbReference type="AlphaFoldDB" id="A0A173S159"/>
<keyword evidence="5 8" id="KW-0547">Nucleotide-binding</keyword>
<dbReference type="EMBL" id="CYXP01000001">
    <property type="protein sequence ID" value="CUM83118.1"/>
    <property type="molecule type" value="Genomic_DNA"/>
</dbReference>
<dbReference type="SUPFAM" id="SSF56037">
    <property type="entry name" value="PheT/TilS domain"/>
    <property type="match status" value="1"/>
</dbReference>
<dbReference type="InterPro" id="IPR014729">
    <property type="entry name" value="Rossmann-like_a/b/a_fold"/>
</dbReference>
<dbReference type="GO" id="GO:0006400">
    <property type="term" value="P:tRNA modification"/>
    <property type="evidence" value="ECO:0007669"/>
    <property type="project" value="UniProtKB-UniRule"/>
</dbReference>
<gene>
    <name evidence="8 11" type="primary">tilS</name>
    <name evidence="11" type="ORF">ERS852429_00785</name>
</gene>
<accession>A0A173S159</accession>
<dbReference type="InterPro" id="IPR011063">
    <property type="entry name" value="TilS/TtcA_N"/>
</dbReference>
<dbReference type="RefSeq" id="WP_044545622.1">
    <property type="nucleotide sequence ID" value="NZ_CDRH01000315.1"/>
</dbReference>
<comment type="similarity">
    <text evidence="8">Belongs to the tRNA(Ile)-lysidine synthase family.</text>
</comment>
<dbReference type="Proteomes" id="UP000095591">
    <property type="component" value="Unassembled WGS sequence"/>
</dbReference>
<keyword evidence="9" id="KW-1133">Transmembrane helix</keyword>
<evidence type="ECO:0000256" key="2">
    <source>
        <dbReference type="ARBA" id="ARBA00022490"/>
    </source>
</evidence>
<evidence type="ECO:0000256" key="1">
    <source>
        <dbReference type="ARBA" id="ARBA00004496"/>
    </source>
</evidence>
<organism evidence="11 12">
    <name type="scientific">Parabacteroides distasonis</name>
    <dbReference type="NCBI Taxonomy" id="823"/>
    <lineage>
        <taxon>Bacteria</taxon>
        <taxon>Pseudomonadati</taxon>
        <taxon>Bacteroidota</taxon>
        <taxon>Bacteroidia</taxon>
        <taxon>Bacteroidales</taxon>
        <taxon>Tannerellaceae</taxon>
        <taxon>Parabacteroides</taxon>
    </lineage>
</organism>
<dbReference type="CDD" id="cd01992">
    <property type="entry name" value="TilS_N"/>
    <property type="match status" value="1"/>
</dbReference>
<dbReference type="PANTHER" id="PTHR43033">
    <property type="entry name" value="TRNA(ILE)-LYSIDINE SYNTHASE-RELATED"/>
    <property type="match status" value="1"/>
</dbReference>